<sequence>MASPTFGVFPPVRGSAVLKVYKCVLDNEPRELCHYLSKLPPTLLPVLLSSPVPDSIEVKSEVEVGATPMHVAAIMERPEVMMVLRAAGGDVDLRHGGFRRSVIHESCCWDPSGLCLKVLLTDRDTVPPPCVESDEEYKSPSIPPSPPISSCLDIAMDILQKGKSTEEMVDEWCKRGSGVSWDDVREGVDGHGNTALHWAAFKNLPVQTSLLLSLGCSPNSRAHPSGWTPLHDSAYSDASLSMSLLISAGASIDARASSGATPLCFSAQEDSPRTCEILIKAGADPGVRCEGGEGRFSGYTPLHYCAHYNAFNSCRVLIKYDAPLDCLDLAGRLPIHIAVARGSEMVLEELLRAGATISESGSPRSNESEAGGFMPSTPSHLPPPPSTTIPSAAATAQPWTPNLQQEGPDALPPVPVSPDHAALQAQPPVPPLSPNLTALVPARPVRSSKPWNCITQHQIDTCANLIKASSCGWSPKNHKVFTPTDRIAILELLRVGKRLEQEGGVFLDVWPYVLSFCGRGWFLDESKRTVPSLPNSPNRMGMVDPPVIGRAADWESTFTLDDFDTGDDRSHQADDDEEEEEAAEEDDSSAASSSSVSSEPYDEYPLGASAAEDFNRELSHVPPPAPPAPGAAAAAAGRSLRSGGDNNKHIRDVVKATGVGTGGMNWVDCKSPARKISRVEREEEGGV</sequence>
<organism evidence="5 6">
    <name type="scientific">Triparma columacea</name>
    <dbReference type="NCBI Taxonomy" id="722753"/>
    <lineage>
        <taxon>Eukaryota</taxon>
        <taxon>Sar</taxon>
        <taxon>Stramenopiles</taxon>
        <taxon>Ochrophyta</taxon>
        <taxon>Bolidophyceae</taxon>
        <taxon>Parmales</taxon>
        <taxon>Triparmaceae</taxon>
        <taxon>Triparma</taxon>
    </lineage>
</organism>
<dbReference type="PROSITE" id="PS50297">
    <property type="entry name" value="ANK_REP_REGION"/>
    <property type="match status" value="3"/>
</dbReference>
<accession>A0A9W7L334</accession>
<dbReference type="Gene3D" id="1.25.40.20">
    <property type="entry name" value="Ankyrin repeat-containing domain"/>
    <property type="match status" value="1"/>
</dbReference>
<evidence type="ECO:0000313" key="6">
    <source>
        <dbReference type="Proteomes" id="UP001165065"/>
    </source>
</evidence>
<dbReference type="PANTHER" id="PTHR24198">
    <property type="entry name" value="ANKYRIN REPEAT AND PROTEIN KINASE DOMAIN-CONTAINING PROTEIN"/>
    <property type="match status" value="1"/>
</dbReference>
<dbReference type="InterPro" id="IPR036770">
    <property type="entry name" value="Ankyrin_rpt-contain_sf"/>
</dbReference>
<dbReference type="AlphaFoldDB" id="A0A9W7L334"/>
<reference evidence="6" key="1">
    <citation type="journal article" date="2023" name="Commun. Biol.">
        <title>Genome analysis of Parmales, the sister group of diatoms, reveals the evolutionary specialization of diatoms from phago-mixotrophs to photoautotrophs.</title>
        <authorList>
            <person name="Ban H."/>
            <person name="Sato S."/>
            <person name="Yoshikawa S."/>
            <person name="Yamada K."/>
            <person name="Nakamura Y."/>
            <person name="Ichinomiya M."/>
            <person name="Sato N."/>
            <person name="Blanc-Mathieu R."/>
            <person name="Endo H."/>
            <person name="Kuwata A."/>
            <person name="Ogata H."/>
        </authorList>
    </citation>
    <scope>NUCLEOTIDE SEQUENCE [LARGE SCALE GENOMIC DNA]</scope>
</reference>
<proteinExistence type="predicted"/>
<dbReference type="SMART" id="SM00248">
    <property type="entry name" value="ANK"/>
    <property type="match status" value="6"/>
</dbReference>
<dbReference type="OrthoDB" id="38351at2759"/>
<keyword evidence="2 3" id="KW-0040">ANK repeat</keyword>
<feature type="repeat" description="ANK" evidence="3">
    <location>
        <begin position="330"/>
        <end position="362"/>
    </location>
</feature>
<evidence type="ECO:0000256" key="2">
    <source>
        <dbReference type="ARBA" id="ARBA00023043"/>
    </source>
</evidence>
<dbReference type="Pfam" id="PF12796">
    <property type="entry name" value="Ank_2"/>
    <property type="match status" value="1"/>
</dbReference>
<feature type="repeat" description="ANK" evidence="3">
    <location>
        <begin position="64"/>
        <end position="96"/>
    </location>
</feature>
<feature type="compositionally biased region" description="Acidic residues" evidence="4">
    <location>
        <begin position="574"/>
        <end position="588"/>
    </location>
</feature>
<dbReference type="InterPro" id="IPR002110">
    <property type="entry name" value="Ankyrin_rpt"/>
</dbReference>
<evidence type="ECO:0000313" key="5">
    <source>
        <dbReference type="EMBL" id="GMI24634.1"/>
    </source>
</evidence>
<gene>
    <name evidence="5" type="ORF">TrCOL_g7197</name>
</gene>
<evidence type="ECO:0000256" key="4">
    <source>
        <dbReference type="SAM" id="MobiDB-lite"/>
    </source>
</evidence>
<feature type="repeat" description="ANK" evidence="3">
    <location>
        <begin position="225"/>
        <end position="257"/>
    </location>
</feature>
<keyword evidence="6" id="KW-1185">Reference proteome</keyword>
<name>A0A9W7L334_9STRA</name>
<feature type="region of interest" description="Disordered" evidence="4">
    <location>
        <begin position="358"/>
        <end position="425"/>
    </location>
</feature>
<feature type="compositionally biased region" description="Low complexity" evidence="4">
    <location>
        <begin position="388"/>
        <end position="398"/>
    </location>
</feature>
<feature type="repeat" description="ANK" evidence="3">
    <location>
        <begin position="297"/>
        <end position="329"/>
    </location>
</feature>
<dbReference type="EMBL" id="BRYA01000589">
    <property type="protein sequence ID" value="GMI24634.1"/>
    <property type="molecule type" value="Genomic_DNA"/>
</dbReference>
<comment type="caution">
    <text evidence="5">The sequence shown here is derived from an EMBL/GenBank/DDBJ whole genome shotgun (WGS) entry which is preliminary data.</text>
</comment>
<evidence type="ECO:0000256" key="3">
    <source>
        <dbReference type="PROSITE-ProRule" id="PRU00023"/>
    </source>
</evidence>
<dbReference type="Pfam" id="PF00023">
    <property type="entry name" value="Ank"/>
    <property type="match status" value="1"/>
</dbReference>
<dbReference type="Proteomes" id="UP001165065">
    <property type="component" value="Unassembled WGS sequence"/>
</dbReference>
<dbReference type="PROSITE" id="PS50088">
    <property type="entry name" value="ANK_REPEAT"/>
    <property type="match status" value="4"/>
</dbReference>
<feature type="region of interest" description="Disordered" evidence="4">
    <location>
        <begin position="560"/>
        <end position="650"/>
    </location>
</feature>
<keyword evidence="1" id="KW-0677">Repeat</keyword>
<dbReference type="PANTHER" id="PTHR24198:SF165">
    <property type="entry name" value="ANKYRIN REPEAT-CONTAINING PROTEIN-RELATED"/>
    <property type="match status" value="1"/>
</dbReference>
<evidence type="ECO:0000256" key="1">
    <source>
        <dbReference type="ARBA" id="ARBA00022737"/>
    </source>
</evidence>
<protein>
    <recommendedName>
        <fullName evidence="7">Ankyrin</fullName>
    </recommendedName>
</protein>
<evidence type="ECO:0008006" key="7">
    <source>
        <dbReference type="Google" id="ProtNLM"/>
    </source>
</evidence>
<dbReference type="SUPFAM" id="SSF48403">
    <property type="entry name" value="Ankyrin repeat"/>
    <property type="match status" value="1"/>
</dbReference>
<feature type="compositionally biased region" description="Low complexity" evidence="4">
    <location>
        <begin position="589"/>
        <end position="599"/>
    </location>
</feature>